<keyword evidence="3" id="KW-0805">Transcription regulation</keyword>
<accession>F7NGA1</accession>
<dbReference type="RefSeq" id="WP_004093580.1">
    <property type="nucleotide sequence ID" value="NZ_AFGF01000040.1"/>
</dbReference>
<dbReference type="Pfam" id="PF05043">
    <property type="entry name" value="Mga"/>
    <property type="match status" value="1"/>
</dbReference>
<dbReference type="GO" id="GO:0009401">
    <property type="term" value="P:phosphoenolpyruvate-dependent sugar phosphotransferase system"/>
    <property type="evidence" value="ECO:0007669"/>
    <property type="project" value="InterPro"/>
</dbReference>
<feature type="domain" description="PRD" evidence="8">
    <location>
        <begin position="289"/>
        <end position="396"/>
    </location>
</feature>
<dbReference type="InterPro" id="IPR002178">
    <property type="entry name" value="PTS_EIIA_type-2_dom"/>
</dbReference>
<evidence type="ECO:0000259" key="8">
    <source>
        <dbReference type="PROSITE" id="PS51372"/>
    </source>
</evidence>
<dbReference type="STRING" id="1009370.ALO_05438"/>
<dbReference type="SUPFAM" id="SSF63520">
    <property type="entry name" value="PTS-regulatory domain, PRD"/>
    <property type="match status" value="1"/>
</dbReference>
<evidence type="ECO:0000259" key="6">
    <source>
        <dbReference type="PROSITE" id="PS51094"/>
    </source>
</evidence>
<dbReference type="Proteomes" id="UP000003240">
    <property type="component" value="Unassembled WGS sequence"/>
</dbReference>
<dbReference type="InterPro" id="IPR036634">
    <property type="entry name" value="PRD_sf"/>
</dbReference>
<dbReference type="InterPro" id="IPR016152">
    <property type="entry name" value="PTrfase/Anion_transptr"/>
</dbReference>
<keyword evidence="5" id="KW-0804">Transcription</keyword>
<dbReference type="Pfam" id="PF00874">
    <property type="entry name" value="PRD"/>
    <property type="match status" value="1"/>
</dbReference>
<dbReference type="PROSITE" id="PS51094">
    <property type="entry name" value="PTS_EIIA_TYPE_2"/>
    <property type="match status" value="1"/>
</dbReference>
<dbReference type="InterPro" id="IPR050661">
    <property type="entry name" value="BglG_antiterminators"/>
</dbReference>
<dbReference type="Gene3D" id="3.40.50.2300">
    <property type="match status" value="1"/>
</dbReference>
<keyword evidence="10" id="KW-1185">Reference proteome</keyword>
<reference evidence="9 10" key="1">
    <citation type="journal article" date="2011" name="EMBO J.">
        <title>Structural diversity of bacterial flagellar motors.</title>
        <authorList>
            <person name="Chen S."/>
            <person name="Beeby M."/>
            <person name="Murphy G.E."/>
            <person name="Leadbetter J.R."/>
            <person name="Hendrixson D.R."/>
            <person name="Briegel A."/>
            <person name="Li Z."/>
            <person name="Shi J."/>
            <person name="Tocheva E.I."/>
            <person name="Muller A."/>
            <person name="Dobro M.J."/>
            <person name="Jensen G.J."/>
        </authorList>
    </citation>
    <scope>NUCLEOTIDE SEQUENCE [LARGE SCALE GENOMIC DNA]</scope>
    <source>
        <strain evidence="9 10">DSM 6540</strain>
    </source>
</reference>
<protein>
    <submittedName>
        <fullName evidence="9">Transcriptional antiterminator</fullName>
    </submittedName>
</protein>
<dbReference type="InterPro" id="IPR036388">
    <property type="entry name" value="WH-like_DNA-bd_sf"/>
</dbReference>
<gene>
    <name evidence="9" type="ORF">ALO_05438</name>
</gene>
<keyword evidence="2" id="KW-0677">Repeat</keyword>
<organism evidence="9 10">
    <name type="scientific">Acetonema longum DSM 6540</name>
    <dbReference type="NCBI Taxonomy" id="1009370"/>
    <lineage>
        <taxon>Bacteria</taxon>
        <taxon>Bacillati</taxon>
        <taxon>Bacillota</taxon>
        <taxon>Negativicutes</taxon>
        <taxon>Acetonemataceae</taxon>
        <taxon>Acetonema</taxon>
    </lineage>
</organism>
<dbReference type="SUPFAM" id="SSF55804">
    <property type="entry name" value="Phoshotransferase/anion transport protein"/>
    <property type="match status" value="1"/>
</dbReference>
<proteinExistence type="predicted"/>
<dbReference type="GO" id="GO:0006355">
    <property type="term" value="P:regulation of DNA-templated transcription"/>
    <property type="evidence" value="ECO:0007669"/>
    <property type="project" value="InterPro"/>
</dbReference>
<evidence type="ECO:0000256" key="5">
    <source>
        <dbReference type="ARBA" id="ARBA00023163"/>
    </source>
</evidence>
<evidence type="ECO:0000256" key="4">
    <source>
        <dbReference type="ARBA" id="ARBA00023159"/>
    </source>
</evidence>
<dbReference type="CDD" id="cd05568">
    <property type="entry name" value="PTS_IIB_bgl_like"/>
    <property type="match status" value="1"/>
</dbReference>
<dbReference type="EMBL" id="AFGF01000040">
    <property type="protein sequence ID" value="EGO65019.1"/>
    <property type="molecule type" value="Genomic_DNA"/>
</dbReference>
<dbReference type="OrthoDB" id="3175596at2"/>
<evidence type="ECO:0000259" key="7">
    <source>
        <dbReference type="PROSITE" id="PS51099"/>
    </source>
</evidence>
<dbReference type="Pfam" id="PF00359">
    <property type="entry name" value="PTS_EIIA_2"/>
    <property type="match status" value="1"/>
</dbReference>
<dbReference type="PANTHER" id="PTHR30185">
    <property type="entry name" value="CRYPTIC BETA-GLUCOSIDE BGL OPERON ANTITERMINATOR"/>
    <property type="match status" value="1"/>
</dbReference>
<keyword evidence="4" id="KW-0010">Activator</keyword>
<feature type="domain" description="PTS EIIB type-2" evidence="7">
    <location>
        <begin position="399"/>
        <end position="490"/>
    </location>
</feature>
<evidence type="ECO:0000256" key="1">
    <source>
        <dbReference type="ARBA" id="ARBA00022679"/>
    </source>
</evidence>
<sequence>MISRKHAMIIQYLTDKDTYVTADELSLRLEVSVRTIKRYVQDLNYFLYEYGVEIASVKGVGYKLQGPAKELRRIGEEAAKYFEGPLDDSSEGRISKIICALLDRSYTSAEELSDMLNLSIASVNKCMASVKRILREYDLRLAAKPFYGSKIVGEELQLRALMLHYAVKSDGDRLEVKLDTISEQEIKTIEEIITEALIARSIILADKDFNELLARILISVARVRKNGGLEKSKFQEDYRLHNYYLIQDILTRIGRKLAVPMDENEALYVSSSSGIVLYDYNTRMKLTADTQDTINRFVEEALTEVSLATGLDFRGDVNFINALTMHLRISINRFKAGINAKNPLLKQIKAQFPMETSLAALVAKKLQEEFAVVLDEDELGFITMHFGAAVERKKSASGKKVCIICHYGIGTSQLLAEKLKQRISDIHIVGTYPARYLDIALKADIDLIVSTIKLDQKDVKVPVLYIENVFSDEIVNEFHQVFQEQEERKKIFRTVFHREAFVRIAAETPEEAIRNLGRAMQAKGLINEEIITMVLERETMSSTDIGNLVAIPHTISEGACPSVIGVGVLEKPILWRKEEVQLIFMVCFNRKESHNFPLFKHLYSFIRDEGNVRRVIKTFGFEKLLELLDVK</sequence>
<dbReference type="InterPro" id="IPR007737">
    <property type="entry name" value="Mga_HTH"/>
</dbReference>
<dbReference type="AlphaFoldDB" id="F7NGA1"/>
<feature type="domain" description="PTS EIIA type-2" evidence="6">
    <location>
        <begin position="493"/>
        <end position="631"/>
    </location>
</feature>
<dbReference type="InterPro" id="IPR013011">
    <property type="entry name" value="PTS_EIIB_2"/>
</dbReference>
<dbReference type="eggNOG" id="COG1762">
    <property type="taxonomic scope" value="Bacteria"/>
</dbReference>
<name>F7NGA1_9FIRM</name>
<keyword evidence="1" id="KW-0808">Transferase</keyword>
<dbReference type="InterPro" id="IPR011608">
    <property type="entry name" value="PRD"/>
</dbReference>
<dbReference type="PROSITE" id="PS51372">
    <property type="entry name" value="PRD_2"/>
    <property type="match status" value="1"/>
</dbReference>
<evidence type="ECO:0000313" key="9">
    <source>
        <dbReference type="EMBL" id="EGO65019.1"/>
    </source>
</evidence>
<dbReference type="PROSITE" id="PS51099">
    <property type="entry name" value="PTS_EIIB_TYPE_2"/>
    <property type="match status" value="1"/>
</dbReference>
<dbReference type="Gene3D" id="3.40.930.10">
    <property type="entry name" value="Mannitol-specific EII, Chain A"/>
    <property type="match status" value="1"/>
</dbReference>
<dbReference type="InterPro" id="IPR013196">
    <property type="entry name" value="HTH_11"/>
</dbReference>
<dbReference type="SUPFAM" id="SSF52794">
    <property type="entry name" value="PTS system IIB component-like"/>
    <property type="match status" value="1"/>
</dbReference>
<dbReference type="Pfam" id="PF08279">
    <property type="entry name" value="HTH_11"/>
    <property type="match status" value="1"/>
</dbReference>
<dbReference type="PANTHER" id="PTHR30185:SF13">
    <property type="entry name" value="LICABCH OPERON REGULATOR-RELATED"/>
    <property type="match status" value="1"/>
</dbReference>
<evidence type="ECO:0000256" key="3">
    <source>
        <dbReference type="ARBA" id="ARBA00023015"/>
    </source>
</evidence>
<comment type="caution">
    <text evidence="9">The sequence shown here is derived from an EMBL/GenBank/DDBJ whole genome shotgun (WGS) entry which is preliminary data.</text>
</comment>
<evidence type="ECO:0000256" key="2">
    <source>
        <dbReference type="ARBA" id="ARBA00022737"/>
    </source>
</evidence>
<dbReference type="GO" id="GO:0008982">
    <property type="term" value="F:protein-N(PI)-phosphohistidine-sugar phosphotransferase activity"/>
    <property type="evidence" value="ECO:0007669"/>
    <property type="project" value="InterPro"/>
</dbReference>
<evidence type="ECO:0000313" key="10">
    <source>
        <dbReference type="Proteomes" id="UP000003240"/>
    </source>
</evidence>
<dbReference type="eggNOG" id="COG3711">
    <property type="taxonomic scope" value="Bacteria"/>
</dbReference>
<dbReference type="Gene3D" id="1.10.1790.10">
    <property type="entry name" value="PRD domain"/>
    <property type="match status" value="1"/>
</dbReference>
<dbReference type="Gene3D" id="1.10.10.10">
    <property type="entry name" value="Winged helix-like DNA-binding domain superfamily/Winged helix DNA-binding domain"/>
    <property type="match status" value="1"/>
</dbReference>
<dbReference type="InterPro" id="IPR036095">
    <property type="entry name" value="PTS_EIIB-like_sf"/>
</dbReference>